<accession>A0A8U0W7J5</accession>
<dbReference type="GO" id="GO:0007156">
    <property type="term" value="P:homophilic cell adhesion via plasma membrane adhesion molecules"/>
    <property type="evidence" value="ECO:0007669"/>
    <property type="project" value="InterPro"/>
</dbReference>
<dbReference type="GeneID" id="119632345"/>
<evidence type="ECO:0000256" key="5">
    <source>
        <dbReference type="ARBA" id="ARBA00022837"/>
    </source>
</evidence>
<dbReference type="GO" id="GO:0008013">
    <property type="term" value="F:beta-catenin binding"/>
    <property type="evidence" value="ECO:0007669"/>
    <property type="project" value="TreeGrafter"/>
</dbReference>
<reference evidence="12" key="1">
    <citation type="submission" date="2025-08" db="UniProtKB">
        <authorList>
            <consortium name="RefSeq"/>
        </authorList>
    </citation>
    <scope>IDENTIFICATION</scope>
    <source>
        <tissue evidence="12">Whole body pupa</tissue>
    </source>
</reference>
<dbReference type="PANTHER" id="PTHR24027">
    <property type="entry name" value="CADHERIN-23"/>
    <property type="match status" value="1"/>
</dbReference>
<dbReference type="GO" id="GO:0005509">
    <property type="term" value="F:calcium ion binding"/>
    <property type="evidence" value="ECO:0007669"/>
    <property type="project" value="UniProtKB-UniRule"/>
</dbReference>
<dbReference type="AlphaFoldDB" id="A0A8U0W7J5"/>
<dbReference type="PROSITE" id="PS00232">
    <property type="entry name" value="CADHERIN_1"/>
    <property type="match status" value="1"/>
</dbReference>
<evidence type="ECO:0000256" key="3">
    <source>
        <dbReference type="ARBA" id="ARBA00022729"/>
    </source>
</evidence>
<dbReference type="InterPro" id="IPR020894">
    <property type="entry name" value="Cadherin_CS"/>
</dbReference>
<dbReference type="GO" id="GO:0034332">
    <property type="term" value="P:adherens junction organization"/>
    <property type="evidence" value="ECO:0007669"/>
    <property type="project" value="TreeGrafter"/>
</dbReference>
<dbReference type="GO" id="GO:0045296">
    <property type="term" value="F:cadherin binding"/>
    <property type="evidence" value="ECO:0007669"/>
    <property type="project" value="TreeGrafter"/>
</dbReference>
<feature type="domain" description="Cadherin" evidence="10">
    <location>
        <begin position="127"/>
        <end position="245"/>
    </location>
</feature>
<organism evidence="11 12">
    <name type="scientific">Glossina fuscipes</name>
    <dbReference type="NCBI Taxonomy" id="7396"/>
    <lineage>
        <taxon>Eukaryota</taxon>
        <taxon>Metazoa</taxon>
        <taxon>Ecdysozoa</taxon>
        <taxon>Arthropoda</taxon>
        <taxon>Hexapoda</taxon>
        <taxon>Insecta</taxon>
        <taxon>Pterygota</taxon>
        <taxon>Neoptera</taxon>
        <taxon>Endopterygota</taxon>
        <taxon>Diptera</taxon>
        <taxon>Brachycera</taxon>
        <taxon>Muscomorpha</taxon>
        <taxon>Hippoboscoidea</taxon>
        <taxon>Glossinidae</taxon>
        <taxon>Glossina</taxon>
    </lineage>
</organism>
<dbReference type="GO" id="GO:0007043">
    <property type="term" value="P:cell-cell junction assembly"/>
    <property type="evidence" value="ECO:0007669"/>
    <property type="project" value="TreeGrafter"/>
</dbReference>
<keyword evidence="5 8" id="KW-0106">Calcium</keyword>
<evidence type="ECO:0000256" key="1">
    <source>
        <dbReference type="ARBA" id="ARBA00004167"/>
    </source>
</evidence>
<dbReference type="GO" id="GO:0016477">
    <property type="term" value="P:cell migration"/>
    <property type="evidence" value="ECO:0007669"/>
    <property type="project" value="TreeGrafter"/>
</dbReference>
<dbReference type="PANTHER" id="PTHR24027:SF422">
    <property type="entry name" value="CADHERIN DOMAIN-CONTAINING PROTEIN"/>
    <property type="match status" value="1"/>
</dbReference>
<gene>
    <name evidence="12" type="primary">LOC119632345</name>
</gene>
<evidence type="ECO:0000256" key="7">
    <source>
        <dbReference type="ARBA" id="ARBA00023136"/>
    </source>
</evidence>
<evidence type="ECO:0000256" key="2">
    <source>
        <dbReference type="ARBA" id="ARBA00022692"/>
    </source>
</evidence>
<feature type="transmembrane region" description="Helical" evidence="9">
    <location>
        <begin position="801"/>
        <end position="825"/>
    </location>
</feature>
<keyword evidence="3" id="KW-0732">Signal</keyword>
<dbReference type="InterPro" id="IPR002126">
    <property type="entry name" value="Cadherin-like_dom"/>
</dbReference>
<keyword evidence="2 9" id="KW-0812">Transmembrane</keyword>
<evidence type="ECO:0000256" key="6">
    <source>
        <dbReference type="ARBA" id="ARBA00022989"/>
    </source>
</evidence>
<dbReference type="InterPro" id="IPR039808">
    <property type="entry name" value="Cadherin"/>
</dbReference>
<evidence type="ECO:0000256" key="4">
    <source>
        <dbReference type="ARBA" id="ARBA00022737"/>
    </source>
</evidence>
<proteinExistence type="predicted"/>
<dbReference type="SUPFAM" id="SSF49313">
    <property type="entry name" value="Cadherin-like"/>
    <property type="match status" value="2"/>
</dbReference>
<dbReference type="CDD" id="cd11304">
    <property type="entry name" value="Cadherin_repeat"/>
    <property type="match status" value="2"/>
</dbReference>
<sequence>MIIKADNAIIDCTSPDSVFSVFNEPIKLSLRGIIKIYENVTIDDVITTTNNDLSYNYIDARLEYSTSDNHTKNLVIFANKYFENYAKEQTATRITLKIGLQCDMSREKTLVFFQPLEEGNYFDPVFSQLEYEFIVPTPIFVGFDLTVFQAISATDDDLTNNQISFTSDKSSALYDIAVGIKNHRATADKKTCFANLIVKRIFMELPQQIQFDIIATDNGIPPRSSKAVIKIRADPLNSLPIEPKFIQTLYKGFIDYDFRMNPLIIELENGTYSKDVRFTLLGKDVADYRLRDKHNGVVRIEWSPKNKDKSIILQRKSWEMELKAQHQRLRQSSQTAILIELADFEGNFHFIDDTYEGFISESGNLYMDVITFNPKIYQEEIEFKVDMNAYQLPIKLKIFKNNITLELLDASIVKSMRTVPYVKLSLQAAWLHLKASTQVIIKIEQPGLDSSHANGNHVEKTVMFKHIEEERYHFGVLNLTFNENCAFLVISQWPEDKEFFYLNESSHSLDLIPIDREDQIFENVTKPRIIIKLKLVCKSLNLSGSESQSSNRFLSRFEEEQFKFNEHDIPYSSSWMWLHLIVDDINDNAPEFQGIENDLLLGYPAANMPSFMYPEYVIQLNAIDKDIDLNAQIEYKMKDNFYFGIENKTGKIYPIANGLKVGESVNLVIQATDRNGQGLTKELRLNIIALSEVFYSLLTLTENVKKSVDEITQEFNHIRDLRIQLIKLSYVPRPIKKTPKNTNGFMYKAWICAFQDNQPILSKNLKKRLNITADYIINLESFEEINLSHNTNQSSSVFVNYYLVFIICLFIVYSGCMALLIWYFYCTQSALKCNTIPAISSQYLQHNGTNNDTIISASSSSYTETDKANDCLSRKSSQSHIKFNDFMKSAAIEECQ</sequence>
<dbReference type="GO" id="GO:0016339">
    <property type="term" value="P:calcium-dependent cell-cell adhesion via plasma membrane cell adhesion molecules"/>
    <property type="evidence" value="ECO:0007669"/>
    <property type="project" value="TreeGrafter"/>
</dbReference>
<keyword evidence="7 9" id="KW-0472">Membrane</keyword>
<dbReference type="GO" id="GO:0016342">
    <property type="term" value="C:catenin complex"/>
    <property type="evidence" value="ECO:0007669"/>
    <property type="project" value="TreeGrafter"/>
</dbReference>
<evidence type="ECO:0000256" key="9">
    <source>
        <dbReference type="SAM" id="Phobius"/>
    </source>
</evidence>
<dbReference type="RefSeq" id="XP_037881125.1">
    <property type="nucleotide sequence ID" value="XM_038025197.1"/>
</dbReference>
<protein>
    <submittedName>
        <fullName evidence="12">Uncharacterized protein LOC119632345</fullName>
    </submittedName>
</protein>
<comment type="subcellular location">
    <subcellularLocation>
        <location evidence="1">Membrane</location>
        <topology evidence="1">Single-pass membrane protein</topology>
    </subcellularLocation>
</comment>
<keyword evidence="11" id="KW-1185">Reference proteome</keyword>
<keyword evidence="6 9" id="KW-1133">Transmembrane helix</keyword>
<dbReference type="GO" id="GO:0005912">
    <property type="term" value="C:adherens junction"/>
    <property type="evidence" value="ECO:0007669"/>
    <property type="project" value="TreeGrafter"/>
</dbReference>
<evidence type="ECO:0000313" key="12">
    <source>
        <dbReference type="RefSeq" id="XP_037881125.1"/>
    </source>
</evidence>
<evidence type="ECO:0000256" key="8">
    <source>
        <dbReference type="PROSITE-ProRule" id="PRU00043"/>
    </source>
</evidence>
<dbReference type="GO" id="GO:0000902">
    <property type="term" value="P:cell morphogenesis"/>
    <property type="evidence" value="ECO:0007669"/>
    <property type="project" value="TreeGrafter"/>
</dbReference>
<keyword evidence="4" id="KW-0677">Repeat</keyword>
<evidence type="ECO:0000259" key="10">
    <source>
        <dbReference type="PROSITE" id="PS50268"/>
    </source>
</evidence>
<dbReference type="Gene3D" id="2.60.40.60">
    <property type="entry name" value="Cadherins"/>
    <property type="match status" value="2"/>
</dbReference>
<dbReference type="PROSITE" id="PS50268">
    <property type="entry name" value="CADHERIN_2"/>
    <property type="match status" value="1"/>
</dbReference>
<name>A0A8U0W7J5_9MUSC</name>
<dbReference type="GO" id="GO:0044331">
    <property type="term" value="P:cell-cell adhesion mediated by cadherin"/>
    <property type="evidence" value="ECO:0007669"/>
    <property type="project" value="TreeGrafter"/>
</dbReference>
<evidence type="ECO:0000313" key="11">
    <source>
        <dbReference type="Proteomes" id="UP000092443"/>
    </source>
</evidence>
<dbReference type="KEGG" id="gfs:119632345"/>
<dbReference type="InterPro" id="IPR015919">
    <property type="entry name" value="Cadherin-like_sf"/>
</dbReference>
<dbReference type="Proteomes" id="UP000092443">
    <property type="component" value="Unplaced"/>
</dbReference>